<keyword evidence="2" id="KW-1185">Reference proteome</keyword>
<sequence length="176" mass="19318">MSSTPCLVVLTARGPARLLAEGGTQAWRLKPENVRRVGYCVCVQNRHNGHWGGADQEHHHGFMVGRISEVVPSPEGRPERYLVKFAEYARIDYPNAWPGLRNPIRYATLEEFGISDPDTLNWHRMPEIAAGGTTVAAPSQDEEKDGFGPLTIAEAKAGLALGLGIPESSIEISIRY</sequence>
<reference evidence="2" key="1">
    <citation type="journal article" date="2019" name="Int. J. Syst. Evol. Microbiol.">
        <title>The Global Catalogue of Microorganisms (GCM) 10K type strain sequencing project: providing services to taxonomists for standard genome sequencing and annotation.</title>
        <authorList>
            <consortium name="The Broad Institute Genomics Platform"/>
            <consortium name="The Broad Institute Genome Sequencing Center for Infectious Disease"/>
            <person name="Wu L."/>
            <person name="Ma J."/>
        </authorList>
    </citation>
    <scope>NUCLEOTIDE SEQUENCE [LARGE SCALE GENOMIC DNA]</scope>
    <source>
        <strain evidence="2">CGMCC 1.16855</strain>
    </source>
</reference>
<organism evidence="1 2">
    <name type="scientific">Falsiroseomonas tokyonensis</name>
    <dbReference type="NCBI Taxonomy" id="430521"/>
    <lineage>
        <taxon>Bacteria</taxon>
        <taxon>Pseudomonadati</taxon>
        <taxon>Pseudomonadota</taxon>
        <taxon>Alphaproteobacteria</taxon>
        <taxon>Acetobacterales</taxon>
        <taxon>Roseomonadaceae</taxon>
        <taxon>Falsiroseomonas</taxon>
    </lineage>
</organism>
<protein>
    <submittedName>
        <fullName evidence="1">Uncharacterized protein</fullName>
    </submittedName>
</protein>
<evidence type="ECO:0000313" key="1">
    <source>
        <dbReference type="EMBL" id="MFC3004056.1"/>
    </source>
</evidence>
<dbReference type="EMBL" id="JBHRSB010000025">
    <property type="protein sequence ID" value="MFC3004056.1"/>
    <property type="molecule type" value="Genomic_DNA"/>
</dbReference>
<name>A0ABV7C4D8_9PROT</name>
<gene>
    <name evidence="1" type="ORF">ACFOD3_29485</name>
</gene>
<comment type="caution">
    <text evidence="1">The sequence shown here is derived from an EMBL/GenBank/DDBJ whole genome shotgun (WGS) entry which is preliminary data.</text>
</comment>
<proteinExistence type="predicted"/>
<dbReference type="Proteomes" id="UP001595420">
    <property type="component" value="Unassembled WGS sequence"/>
</dbReference>
<dbReference type="RefSeq" id="WP_216840498.1">
    <property type="nucleotide sequence ID" value="NZ_JAFNJS010000025.1"/>
</dbReference>
<accession>A0ABV7C4D8</accession>
<evidence type="ECO:0000313" key="2">
    <source>
        <dbReference type="Proteomes" id="UP001595420"/>
    </source>
</evidence>